<dbReference type="Pfam" id="PF04466">
    <property type="entry name" value="Terminase_3"/>
    <property type="match status" value="1"/>
</dbReference>
<organism evidence="2 3">
    <name type="scientific">Ligilactobacillus salivarius</name>
    <dbReference type="NCBI Taxonomy" id="1624"/>
    <lineage>
        <taxon>Bacteria</taxon>
        <taxon>Bacillati</taxon>
        <taxon>Bacillota</taxon>
        <taxon>Bacilli</taxon>
        <taxon>Lactobacillales</taxon>
        <taxon>Lactobacillaceae</taxon>
        <taxon>Ligilactobacillus</taxon>
    </lineage>
</organism>
<dbReference type="InterPro" id="IPR006437">
    <property type="entry name" value="Phage_terminase_lsu"/>
</dbReference>
<feature type="domain" description="Phage terminase large subunit N-terminal" evidence="1">
    <location>
        <begin position="128"/>
        <end position="201"/>
    </location>
</feature>
<dbReference type="Proteomes" id="UP000195378">
    <property type="component" value="Chromosome"/>
</dbReference>
<dbReference type="PANTHER" id="PTHR39184:SF1">
    <property type="entry name" value="PBSX PHAGE TERMINASE LARGE SUBUNIT"/>
    <property type="match status" value="1"/>
</dbReference>
<dbReference type="EMBL" id="CP020858">
    <property type="protein sequence ID" value="ARU19623.1"/>
    <property type="molecule type" value="Genomic_DNA"/>
</dbReference>
<dbReference type="PANTHER" id="PTHR39184">
    <property type="match status" value="1"/>
</dbReference>
<name>A0A1Y0F8W2_9LACO</name>
<dbReference type="Gene3D" id="3.30.420.280">
    <property type="match status" value="1"/>
</dbReference>
<protein>
    <submittedName>
        <fullName evidence="2">Terminase</fullName>
    </submittedName>
</protein>
<dbReference type="InterPro" id="IPR035412">
    <property type="entry name" value="Terminase_L_N"/>
</dbReference>
<dbReference type="AlphaFoldDB" id="A0A1Y0F8W2"/>
<evidence type="ECO:0000259" key="1">
    <source>
        <dbReference type="Pfam" id="PF04466"/>
    </source>
</evidence>
<sequence length="422" mass="49027">MGLRQMYSERQIEVLRKYKQGFRLMINYGAKRSGKTVIDNDLFLMELREVRKRADKKNIREPLYILAGVSSKTIEQNVLNPIRNKYGINFKFDKHGNFTLFGVKVVLAYTGSIGGLGAIRGMTSFGSYINEASMANMEVFKEIMDRCSEKGSKIICDTNPDNPEHWLKKNYLDNDNPNFKIVSTHFTLEDNTFLDSDYIEQQKAGTPSGMFYDRDILGLWVNSEGAVYQDFDKNKMIVDEVPDDLTYIAGVDWGYSHFGSIVVFGKDNKSNYYLVEEHTKQYKEIDYWTETAQKIRRKYKMDMPFYCDTARVEHINHFVNAGINARYGYKSVINGIEIISKLMKQGNFYVKDGVTDRFLKEIYSYAWNDKSRDQDAVIKENDDVMDAMRYCLATPIHLDQQRKYYPTPDRNKISQGLRKLGL</sequence>
<dbReference type="InterPro" id="IPR052380">
    <property type="entry name" value="Viral_DNA_packaging_terminase"/>
</dbReference>
<gene>
    <name evidence="2" type="ORF">B7R82_06310</name>
</gene>
<evidence type="ECO:0000313" key="3">
    <source>
        <dbReference type="Proteomes" id="UP000195378"/>
    </source>
</evidence>
<dbReference type="NCBIfam" id="TIGR01547">
    <property type="entry name" value="phage_term_2"/>
    <property type="match status" value="1"/>
</dbReference>
<dbReference type="InterPro" id="IPR027417">
    <property type="entry name" value="P-loop_NTPase"/>
</dbReference>
<reference evidence="2 3" key="1">
    <citation type="submission" date="2017-04" db="EMBL/GenBank/DDBJ databases">
        <title>Complete genome sequence of Lactobacillus salivarius ZLS006, a probiotic strain isolated from healthy piglet.</title>
        <authorList>
            <person name="Zhang D."/>
        </authorList>
    </citation>
    <scope>NUCLEOTIDE SEQUENCE [LARGE SCALE GENOMIC DNA]</scope>
    <source>
        <strain evidence="2 3">ZLS006</strain>
    </source>
</reference>
<accession>A0A1Y0F8W2</accession>
<dbReference type="Gene3D" id="3.40.50.300">
    <property type="entry name" value="P-loop containing nucleotide triphosphate hydrolases"/>
    <property type="match status" value="1"/>
</dbReference>
<evidence type="ECO:0000313" key="2">
    <source>
        <dbReference type="EMBL" id="ARU19623.1"/>
    </source>
</evidence>
<proteinExistence type="predicted"/>